<dbReference type="InterPro" id="IPR004358">
    <property type="entry name" value="Sig_transdc_His_kin-like_C"/>
</dbReference>
<dbReference type="InterPro" id="IPR035965">
    <property type="entry name" value="PAS-like_dom_sf"/>
</dbReference>
<dbReference type="InterPro" id="IPR000700">
    <property type="entry name" value="PAS-assoc_C"/>
</dbReference>
<dbReference type="EMBL" id="PYLS01000005">
    <property type="protein sequence ID" value="PST82545.1"/>
    <property type="molecule type" value="Genomic_DNA"/>
</dbReference>
<dbReference type="InterPro" id="IPR036890">
    <property type="entry name" value="HATPase_C_sf"/>
</dbReference>
<dbReference type="Gene3D" id="3.30.565.10">
    <property type="entry name" value="Histidine kinase-like ATPase, C-terminal domain"/>
    <property type="match status" value="1"/>
</dbReference>
<reference evidence="9 10" key="1">
    <citation type="submission" date="2018-03" db="EMBL/GenBank/DDBJ databases">
        <authorList>
            <person name="Keele B.F."/>
        </authorList>
    </citation>
    <scope>NUCLEOTIDE SEQUENCE [LARGE SCALE GENOMIC DNA]</scope>
    <source>
        <strain evidence="9 10">YL28-9</strain>
    </source>
</reference>
<dbReference type="Pfam" id="PF08447">
    <property type="entry name" value="PAS_3"/>
    <property type="match status" value="1"/>
</dbReference>
<keyword evidence="10" id="KW-1185">Reference proteome</keyword>
<dbReference type="SUPFAM" id="SSF55874">
    <property type="entry name" value="ATPase domain of HSP90 chaperone/DNA topoisomerase II/histidine kinase"/>
    <property type="match status" value="1"/>
</dbReference>
<evidence type="ECO:0000256" key="6">
    <source>
        <dbReference type="SAM" id="Coils"/>
    </source>
</evidence>
<comment type="catalytic activity">
    <reaction evidence="1">
        <text>ATP + protein L-histidine = ADP + protein N-phospho-L-histidine.</text>
        <dbReference type="EC" id="2.7.13.3"/>
    </reaction>
</comment>
<dbReference type="EC" id="2.7.13.3" evidence="2"/>
<keyword evidence="3" id="KW-0597">Phosphoprotein</keyword>
<proteinExistence type="predicted"/>
<dbReference type="RefSeq" id="WP_107214804.1">
    <property type="nucleotide sequence ID" value="NZ_KZ686269.1"/>
</dbReference>
<dbReference type="PROSITE" id="PS50109">
    <property type="entry name" value="HIS_KIN"/>
    <property type="match status" value="1"/>
</dbReference>
<keyword evidence="4" id="KW-0808">Transferase</keyword>
<feature type="domain" description="PAC" evidence="8">
    <location>
        <begin position="343"/>
        <end position="398"/>
    </location>
</feature>
<evidence type="ECO:0000256" key="2">
    <source>
        <dbReference type="ARBA" id="ARBA00012438"/>
    </source>
</evidence>
<dbReference type="PROSITE" id="PS50113">
    <property type="entry name" value="PAC"/>
    <property type="match status" value="2"/>
</dbReference>
<dbReference type="InterPro" id="IPR001610">
    <property type="entry name" value="PAC"/>
</dbReference>
<dbReference type="SUPFAM" id="SSF55785">
    <property type="entry name" value="PYP-like sensor domain (PAS domain)"/>
    <property type="match status" value="5"/>
</dbReference>
<dbReference type="SMART" id="SM00086">
    <property type="entry name" value="PAC"/>
    <property type="match status" value="4"/>
</dbReference>
<dbReference type="AlphaFoldDB" id="A0A2T3HJB4"/>
<dbReference type="NCBIfam" id="TIGR00229">
    <property type="entry name" value="sensory_box"/>
    <property type="match status" value="3"/>
</dbReference>
<evidence type="ECO:0000256" key="3">
    <source>
        <dbReference type="ARBA" id="ARBA00022553"/>
    </source>
</evidence>
<dbReference type="OrthoDB" id="9813151at2"/>
<dbReference type="GO" id="GO:0009927">
    <property type="term" value="F:histidine phosphotransfer kinase activity"/>
    <property type="evidence" value="ECO:0007669"/>
    <property type="project" value="TreeGrafter"/>
</dbReference>
<dbReference type="FunFam" id="3.30.565.10:FF:000006">
    <property type="entry name" value="Sensor histidine kinase WalK"/>
    <property type="match status" value="1"/>
</dbReference>
<dbReference type="InterPro" id="IPR005467">
    <property type="entry name" value="His_kinase_dom"/>
</dbReference>
<dbReference type="Pfam" id="PF00512">
    <property type="entry name" value="HisKA"/>
    <property type="match status" value="1"/>
</dbReference>
<dbReference type="PANTHER" id="PTHR43047:SF72">
    <property type="entry name" value="OSMOSENSING HISTIDINE PROTEIN KINASE SLN1"/>
    <property type="match status" value="1"/>
</dbReference>
<keyword evidence="5" id="KW-0418">Kinase</keyword>
<dbReference type="PRINTS" id="PR00344">
    <property type="entry name" value="BCTRLSENSOR"/>
</dbReference>
<dbReference type="SMART" id="SM00091">
    <property type="entry name" value="PAS"/>
    <property type="match status" value="5"/>
</dbReference>
<dbReference type="GO" id="GO:0005886">
    <property type="term" value="C:plasma membrane"/>
    <property type="evidence" value="ECO:0007669"/>
    <property type="project" value="TreeGrafter"/>
</dbReference>
<dbReference type="Gene3D" id="1.10.287.130">
    <property type="match status" value="1"/>
</dbReference>
<dbReference type="Proteomes" id="UP000240912">
    <property type="component" value="Unassembled WGS sequence"/>
</dbReference>
<dbReference type="CDD" id="cd00130">
    <property type="entry name" value="PAS"/>
    <property type="match status" value="2"/>
</dbReference>
<dbReference type="SUPFAM" id="SSF47384">
    <property type="entry name" value="Homodimeric domain of signal transducing histidine kinase"/>
    <property type="match status" value="1"/>
</dbReference>
<name>A0A2T3HJB4_9SPHI</name>
<dbReference type="Pfam" id="PF02518">
    <property type="entry name" value="HATPase_c"/>
    <property type="match status" value="1"/>
</dbReference>
<evidence type="ECO:0000259" key="8">
    <source>
        <dbReference type="PROSITE" id="PS50113"/>
    </source>
</evidence>
<comment type="caution">
    <text evidence="9">The sequence shown here is derived from an EMBL/GenBank/DDBJ whole genome shotgun (WGS) entry which is preliminary data.</text>
</comment>
<keyword evidence="6" id="KW-0175">Coiled coil</keyword>
<dbReference type="Gene3D" id="3.30.450.20">
    <property type="entry name" value="PAS domain"/>
    <property type="match status" value="5"/>
</dbReference>
<organism evidence="9 10">
    <name type="scientific">Pedobacter yulinensis</name>
    <dbReference type="NCBI Taxonomy" id="2126353"/>
    <lineage>
        <taxon>Bacteria</taxon>
        <taxon>Pseudomonadati</taxon>
        <taxon>Bacteroidota</taxon>
        <taxon>Sphingobacteriia</taxon>
        <taxon>Sphingobacteriales</taxon>
        <taxon>Sphingobacteriaceae</taxon>
        <taxon>Pedobacter</taxon>
    </lineage>
</organism>
<feature type="domain" description="PAC" evidence="8">
    <location>
        <begin position="660"/>
        <end position="713"/>
    </location>
</feature>
<dbReference type="GO" id="GO:0000155">
    <property type="term" value="F:phosphorelay sensor kinase activity"/>
    <property type="evidence" value="ECO:0007669"/>
    <property type="project" value="InterPro"/>
</dbReference>
<dbReference type="InterPro" id="IPR013655">
    <property type="entry name" value="PAS_fold_3"/>
</dbReference>
<protein>
    <recommendedName>
        <fullName evidence="2">histidine kinase</fullName>
        <ecNumber evidence="2">2.7.13.3</ecNumber>
    </recommendedName>
</protein>
<dbReference type="PANTHER" id="PTHR43047">
    <property type="entry name" value="TWO-COMPONENT HISTIDINE PROTEIN KINASE"/>
    <property type="match status" value="1"/>
</dbReference>
<dbReference type="InterPro" id="IPR013656">
    <property type="entry name" value="PAS_4"/>
</dbReference>
<dbReference type="CDD" id="cd00082">
    <property type="entry name" value="HisKA"/>
    <property type="match status" value="1"/>
</dbReference>
<evidence type="ECO:0000313" key="10">
    <source>
        <dbReference type="Proteomes" id="UP000240912"/>
    </source>
</evidence>
<evidence type="ECO:0000259" key="7">
    <source>
        <dbReference type="PROSITE" id="PS50109"/>
    </source>
</evidence>
<dbReference type="InterPro" id="IPR036097">
    <property type="entry name" value="HisK_dim/P_sf"/>
</dbReference>
<sequence>MNTSQRALTRDDLLDVLLHSKTGTAVYTSANLVIETANDAMLRLWGRDAGVIGKPLALAVAELEDQGVTETLRQVWETGQTYTVTRIQAGQLANGDLQARYFDMEYRAVKYTDGSMRCIVHTATDVTEQVLHSQRTVHTGEQFREAVAQAPMAIGLLEGPELAITMANPLILELWGKDDSVIGKPLAEGLPELKGQPFLDILHTVMRTGESYRGNETKALIMRNGVLGEYFFNFVYQAIKETSGGVSIMVVAYEVSDQIRARRQIAYSENRLRNMVMAAPIGMTVLKGRDLVVELANEPMLRIWSRSAAEMIGSRIMDVFPELVGQPFPAILSSIFDNGQRVAMDEIAVGIRRNGELEQIYVNFAYDPLFDVEGRVEAIMATVMDITEVVETRLKLENSEQQLQTVNEELTATNEEQLATNEELIEANSELLKANEKLVEARDELEQYYRLLADSEERFKSIFDKAPVGMALLTGENLVTELANEEILKIWGRSAIEIIGKPHLEARPELDGQQIGEWLLDSLHTGKTRVNNEIKVRLYQPGGMREAWVNSIYHPIKDGTGRFSSLLVILQDVTASISERNASLQVQRMFNMSIESANLGTWNLHADSRQFVPSRRLKTLFGYTENAYMNYKMAMRQIDEPYRSAMMQAIEEALSGGRELDMEFPIRRVSDNKTCWLKASGRYFPAEENMPAHFSGTMMDVTERKTDELRKNDFIAMVSHEMRTPLTSARAYVQMLEKKAAERGDDQLGTMLAKVHHQMIRLTSLINGFLDVSRLESGKIKLQLERFYLDELFDRISAESTFIAREHKLEIIPCDALPVLADQNKIGQVINNLISNAVKYAPRGTRITLSCKAINGHAAVSVSDEGTGIKPEDQKRIFDRFYRVEGEHTRSISGFGIGLYLCAEILQHHNGSIHVDSEWGKGSTFTFLLPLDKGQAG</sequence>
<feature type="coiled-coil region" evidence="6">
    <location>
        <begin position="389"/>
        <end position="458"/>
    </location>
</feature>
<evidence type="ECO:0000256" key="1">
    <source>
        <dbReference type="ARBA" id="ARBA00000085"/>
    </source>
</evidence>
<gene>
    <name evidence="9" type="ORF">C7T94_07690</name>
</gene>
<accession>A0A2T3HJB4</accession>
<evidence type="ECO:0000313" key="9">
    <source>
        <dbReference type="EMBL" id="PST82545.1"/>
    </source>
</evidence>
<feature type="domain" description="Histidine kinase" evidence="7">
    <location>
        <begin position="717"/>
        <end position="933"/>
    </location>
</feature>
<dbReference type="InterPro" id="IPR000014">
    <property type="entry name" value="PAS"/>
</dbReference>
<dbReference type="SMART" id="SM00387">
    <property type="entry name" value="HATPase_c"/>
    <property type="match status" value="1"/>
</dbReference>
<dbReference type="Pfam" id="PF08448">
    <property type="entry name" value="PAS_4"/>
    <property type="match status" value="3"/>
</dbReference>
<dbReference type="SMART" id="SM00388">
    <property type="entry name" value="HisKA"/>
    <property type="match status" value="1"/>
</dbReference>
<dbReference type="InterPro" id="IPR003661">
    <property type="entry name" value="HisK_dim/P_dom"/>
</dbReference>
<evidence type="ECO:0000256" key="4">
    <source>
        <dbReference type="ARBA" id="ARBA00022679"/>
    </source>
</evidence>
<dbReference type="InterPro" id="IPR003594">
    <property type="entry name" value="HATPase_dom"/>
</dbReference>
<evidence type="ECO:0000256" key="5">
    <source>
        <dbReference type="ARBA" id="ARBA00022777"/>
    </source>
</evidence>